<reference evidence="1" key="1">
    <citation type="submission" date="2022-10" db="EMBL/GenBank/DDBJ databases">
        <authorList>
            <person name="Peng H."/>
        </authorList>
    </citation>
    <scope>NUCLEOTIDE SEQUENCE</scope>
</reference>
<dbReference type="EMBL" id="OP620754">
    <property type="protein sequence ID" value="UZT48259.1"/>
    <property type="molecule type" value="Genomic_DNA"/>
</dbReference>
<organism evidence="1 2">
    <name type="scientific">Klebsiella phage vB_KpnP_K2044-HW</name>
    <dbReference type="NCBI Taxonomy" id="2984833"/>
    <lineage>
        <taxon>Viruses</taxon>
        <taxon>Duplodnaviria</taxon>
        <taxon>Heunggongvirae</taxon>
        <taxon>Uroviricota</taxon>
        <taxon>Caudoviricetes</taxon>
        <taxon>Autographivirales</taxon>
        <taxon>Autotranscriptaviridae</taxon>
        <taxon>Studiervirinae</taxon>
        <taxon>Przondovirus</taxon>
        <taxon>Przondovirus K2044HW</taxon>
    </lineage>
</organism>
<gene>
    <name evidence="1" type="ORF">HW_00028</name>
</gene>
<proteinExistence type="predicted"/>
<evidence type="ECO:0000313" key="1">
    <source>
        <dbReference type="EMBL" id="UZT48259.1"/>
    </source>
</evidence>
<accession>A0A9E8G5P3</accession>
<dbReference type="InterPro" id="IPR055629">
    <property type="entry name" value="DUF7205"/>
</dbReference>
<dbReference type="Pfam" id="PF23835">
    <property type="entry name" value="DUF7205"/>
    <property type="match status" value="1"/>
</dbReference>
<keyword evidence="2" id="KW-1185">Reference proteome</keyword>
<name>A0A9E8G5P3_9CAUD</name>
<sequence>MSAPLDYFGHPINVGDTVVYVGAGYTSFEREVVTKINPKTVTLGDQTQWGSFTRREFNKVIVVGDKEVTSE</sequence>
<evidence type="ECO:0000313" key="2">
    <source>
        <dbReference type="Proteomes" id="UP001163069"/>
    </source>
</evidence>
<dbReference type="Proteomes" id="UP001163069">
    <property type="component" value="Segment"/>
</dbReference>
<protein>
    <submittedName>
        <fullName evidence="1">Uncharacterized protein</fullName>
    </submittedName>
</protein>